<dbReference type="InterPro" id="IPR044066">
    <property type="entry name" value="TRIAD_supradom"/>
</dbReference>
<accession>A0ABR4JJJ8</accession>
<dbReference type="Gene3D" id="3.30.40.10">
    <property type="entry name" value="Zinc/RING finger domain, C3HC4 (zinc finger)"/>
    <property type="match status" value="1"/>
</dbReference>
<dbReference type="EMBL" id="JBFXLU010000123">
    <property type="protein sequence ID" value="KAL2840205.1"/>
    <property type="molecule type" value="Genomic_DNA"/>
</dbReference>
<dbReference type="Gene3D" id="1.20.120.1750">
    <property type="match status" value="1"/>
</dbReference>
<feature type="compositionally biased region" description="Low complexity" evidence="10">
    <location>
        <begin position="115"/>
        <end position="135"/>
    </location>
</feature>
<keyword evidence="14" id="KW-1185">Reference proteome</keyword>
<evidence type="ECO:0000313" key="13">
    <source>
        <dbReference type="EMBL" id="KAL2840205.1"/>
    </source>
</evidence>
<dbReference type="CDD" id="cd16449">
    <property type="entry name" value="RING-HC"/>
    <property type="match status" value="1"/>
</dbReference>
<feature type="region of interest" description="Disordered" evidence="10">
    <location>
        <begin position="24"/>
        <end position="81"/>
    </location>
</feature>
<organism evidence="13 14">
    <name type="scientific">Aspergillus pseudoustus</name>
    <dbReference type="NCBI Taxonomy" id="1810923"/>
    <lineage>
        <taxon>Eukaryota</taxon>
        <taxon>Fungi</taxon>
        <taxon>Dikarya</taxon>
        <taxon>Ascomycota</taxon>
        <taxon>Pezizomycotina</taxon>
        <taxon>Eurotiomycetes</taxon>
        <taxon>Eurotiomycetidae</taxon>
        <taxon>Eurotiales</taxon>
        <taxon>Aspergillaceae</taxon>
        <taxon>Aspergillus</taxon>
        <taxon>Aspergillus subgen. Nidulantes</taxon>
    </lineage>
</organism>
<dbReference type="CDD" id="cd20335">
    <property type="entry name" value="BRcat_RBR"/>
    <property type="match status" value="1"/>
</dbReference>
<evidence type="ECO:0000256" key="6">
    <source>
        <dbReference type="ARBA" id="ARBA00022771"/>
    </source>
</evidence>
<dbReference type="Proteomes" id="UP001610446">
    <property type="component" value="Unassembled WGS sequence"/>
</dbReference>
<evidence type="ECO:0000256" key="5">
    <source>
        <dbReference type="ARBA" id="ARBA00022737"/>
    </source>
</evidence>
<feature type="compositionally biased region" description="Basic and acidic residues" evidence="10">
    <location>
        <begin position="138"/>
        <end position="171"/>
    </location>
</feature>
<evidence type="ECO:0000256" key="10">
    <source>
        <dbReference type="SAM" id="MobiDB-lite"/>
    </source>
</evidence>
<dbReference type="EC" id="2.3.2.31" evidence="2"/>
<proteinExistence type="predicted"/>
<feature type="compositionally biased region" description="Basic and acidic residues" evidence="10">
    <location>
        <begin position="231"/>
        <end position="240"/>
    </location>
</feature>
<comment type="caution">
    <text evidence="13">The sequence shown here is derived from an EMBL/GenBank/DDBJ whole genome shotgun (WGS) entry which is preliminary data.</text>
</comment>
<dbReference type="SMART" id="SM00184">
    <property type="entry name" value="RING"/>
    <property type="match status" value="1"/>
</dbReference>
<feature type="domain" description="RING-type" evidence="11">
    <location>
        <begin position="300"/>
        <end position="354"/>
    </location>
</feature>
<dbReference type="PROSITE" id="PS50089">
    <property type="entry name" value="ZF_RING_2"/>
    <property type="match status" value="1"/>
</dbReference>
<dbReference type="InterPro" id="IPR013083">
    <property type="entry name" value="Znf_RING/FYVE/PHD"/>
</dbReference>
<dbReference type="InterPro" id="IPR001841">
    <property type="entry name" value="Znf_RING"/>
</dbReference>
<reference evidence="13 14" key="1">
    <citation type="submission" date="2024-07" db="EMBL/GenBank/DDBJ databases">
        <title>Section-level genome sequencing and comparative genomics of Aspergillus sections Usti and Cavernicolus.</title>
        <authorList>
            <consortium name="Lawrence Berkeley National Laboratory"/>
            <person name="Nybo J.L."/>
            <person name="Vesth T.C."/>
            <person name="Theobald S."/>
            <person name="Frisvad J.C."/>
            <person name="Larsen T.O."/>
            <person name="Kjaerboelling I."/>
            <person name="Rothschild-Mancinelli K."/>
            <person name="Lyhne E.K."/>
            <person name="Kogle M.E."/>
            <person name="Barry K."/>
            <person name="Clum A."/>
            <person name="Na H."/>
            <person name="Ledsgaard L."/>
            <person name="Lin J."/>
            <person name="Lipzen A."/>
            <person name="Kuo A."/>
            <person name="Riley R."/>
            <person name="Mondo S."/>
            <person name="Labutti K."/>
            <person name="Haridas S."/>
            <person name="Pangalinan J."/>
            <person name="Salamov A.A."/>
            <person name="Simmons B.A."/>
            <person name="Magnuson J.K."/>
            <person name="Chen J."/>
            <person name="Drula E."/>
            <person name="Henrissat B."/>
            <person name="Wiebenga A."/>
            <person name="Lubbers R.J."/>
            <person name="Gomes A.C."/>
            <person name="Makela M.R."/>
            <person name="Stajich J."/>
            <person name="Grigoriev I.V."/>
            <person name="Mortensen U.H."/>
            <person name="De Vries R.P."/>
            <person name="Baker S.E."/>
            <person name="Andersen M.R."/>
        </authorList>
    </citation>
    <scope>NUCLEOTIDE SEQUENCE [LARGE SCALE GENOMIC DNA]</scope>
    <source>
        <strain evidence="13 14">CBS 123904</strain>
    </source>
</reference>
<evidence type="ECO:0000256" key="1">
    <source>
        <dbReference type="ARBA" id="ARBA00001798"/>
    </source>
</evidence>
<dbReference type="PANTHER" id="PTHR11685">
    <property type="entry name" value="RBR FAMILY RING FINGER AND IBR DOMAIN-CONTAINING"/>
    <property type="match status" value="1"/>
</dbReference>
<evidence type="ECO:0000256" key="4">
    <source>
        <dbReference type="ARBA" id="ARBA00022723"/>
    </source>
</evidence>
<dbReference type="InterPro" id="IPR002867">
    <property type="entry name" value="IBR_dom"/>
</dbReference>
<feature type="region of interest" description="Disordered" evidence="10">
    <location>
        <begin position="212"/>
        <end position="240"/>
    </location>
</feature>
<evidence type="ECO:0000256" key="2">
    <source>
        <dbReference type="ARBA" id="ARBA00012251"/>
    </source>
</evidence>
<keyword evidence="4" id="KW-0479">Metal-binding</keyword>
<feature type="compositionally biased region" description="Basic and acidic residues" evidence="10">
    <location>
        <begin position="457"/>
        <end position="466"/>
    </location>
</feature>
<feature type="compositionally biased region" description="Low complexity" evidence="10">
    <location>
        <begin position="29"/>
        <end position="40"/>
    </location>
</feature>
<evidence type="ECO:0000256" key="7">
    <source>
        <dbReference type="ARBA" id="ARBA00022786"/>
    </source>
</evidence>
<evidence type="ECO:0000313" key="14">
    <source>
        <dbReference type="Proteomes" id="UP001610446"/>
    </source>
</evidence>
<keyword evidence="8" id="KW-0862">Zinc</keyword>
<feature type="region of interest" description="Disordered" evidence="10">
    <location>
        <begin position="111"/>
        <end position="178"/>
    </location>
</feature>
<feature type="compositionally biased region" description="Basic and acidic residues" evidence="10">
    <location>
        <begin position="493"/>
        <end position="510"/>
    </location>
</feature>
<feature type="domain" description="RING-type" evidence="12">
    <location>
        <begin position="296"/>
        <end position="588"/>
    </location>
</feature>
<evidence type="ECO:0000256" key="8">
    <source>
        <dbReference type="ARBA" id="ARBA00022833"/>
    </source>
</evidence>
<dbReference type="SMART" id="SM00647">
    <property type="entry name" value="IBR"/>
    <property type="match status" value="1"/>
</dbReference>
<keyword evidence="6 9" id="KW-0863">Zinc-finger</keyword>
<dbReference type="PROSITE" id="PS51873">
    <property type="entry name" value="TRIAD"/>
    <property type="match status" value="1"/>
</dbReference>
<feature type="region of interest" description="Disordered" evidence="10">
    <location>
        <begin position="457"/>
        <end position="510"/>
    </location>
</feature>
<keyword evidence="3" id="KW-0808">Transferase</keyword>
<protein>
    <recommendedName>
        <fullName evidence="2">RBR-type E3 ubiquitin transferase</fullName>
        <ecNumber evidence="2">2.3.2.31</ecNumber>
    </recommendedName>
</protein>
<comment type="catalytic activity">
    <reaction evidence="1">
        <text>[E2 ubiquitin-conjugating enzyme]-S-ubiquitinyl-L-cysteine + [acceptor protein]-L-lysine = [E2 ubiquitin-conjugating enzyme]-L-cysteine + [acceptor protein]-N(6)-ubiquitinyl-L-lysine.</text>
        <dbReference type="EC" id="2.3.2.31"/>
    </reaction>
</comment>
<evidence type="ECO:0000259" key="12">
    <source>
        <dbReference type="PROSITE" id="PS51873"/>
    </source>
</evidence>
<evidence type="ECO:0000256" key="3">
    <source>
        <dbReference type="ARBA" id="ARBA00022679"/>
    </source>
</evidence>
<evidence type="ECO:0000256" key="9">
    <source>
        <dbReference type="PROSITE-ProRule" id="PRU00175"/>
    </source>
</evidence>
<keyword evidence="7" id="KW-0833">Ubl conjugation pathway</keyword>
<keyword evidence="5" id="KW-0677">Repeat</keyword>
<dbReference type="InterPro" id="IPR031127">
    <property type="entry name" value="E3_UB_ligase_RBR"/>
</dbReference>
<sequence>MGLRKLLGNNRGRYSIWQEAIAEPDGRSKTTLSNTSSLKKAQSVTMTKQKQAAPAELDTSVPDTGPVELDSAASESTIFRWESGKRGVRSGVGAGSIGGRERDSLVHQELDAESESLSLRTSQSQSQNQSQIQDQAESSERRTRKQSKDGDKEPNSSEDTSRQSTELEKPPAKPKSAIDNDLFIFDDIDAIPGFGRQFGIARTSIIREQEAKGVENQEPEPEPQPQAQPDMEQKSETKEKGKDFDTFLQQVDEELEALYTDYLNISGKQSAKPKFSWKPNFASAKSTNSSSKVEPGADACIICLEPFAGSVKAPPTVTAACQHSPSVCYGCLAKSIKHDLETKFWDEIKCPECKMLFIHEDVKKFADEATFERYDKLSFRHAVSADKNFIWCLECDFGQLHELGASQPQVRCLNCSSVSCFKHAIKWHDEFTCDEYDAVLWDPDSYKEIKAKNAAKGKDAKPKLEAMSKGSMKRAKRTEQFRQQQLHQAQKKAAKEKQENEAKEAKAKKESIKDDFKEKLELLKRRKEELEKSEKVVEKTTKRCPGCRWPIEKNEGCDHMTCEFPSFPFYFLLNPMFHSIYHLRGMGD</sequence>
<gene>
    <name evidence="13" type="ORF">BJY01DRAFT_218675</name>
</gene>
<evidence type="ECO:0000259" key="11">
    <source>
        <dbReference type="PROSITE" id="PS50089"/>
    </source>
</evidence>
<name>A0ABR4JJJ8_9EURO</name>
<dbReference type="Pfam" id="PF01485">
    <property type="entry name" value="IBR"/>
    <property type="match status" value="1"/>
</dbReference>
<dbReference type="SUPFAM" id="SSF57850">
    <property type="entry name" value="RING/U-box"/>
    <property type="match status" value="3"/>
</dbReference>